<proteinExistence type="predicted"/>
<feature type="compositionally biased region" description="Basic and acidic residues" evidence="2">
    <location>
        <begin position="298"/>
        <end position="318"/>
    </location>
</feature>
<dbReference type="Proteomes" id="UP000078561">
    <property type="component" value="Unassembled WGS sequence"/>
</dbReference>
<feature type="compositionally biased region" description="Basic residues" evidence="2">
    <location>
        <begin position="391"/>
        <end position="402"/>
    </location>
</feature>
<evidence type="ECO:0000256" key="2">
    <source>
        <dbReference type="SAM" id="MobiDB-lite"/>
    </source>
</evidence>
<organism evidence="3">
    <name type="scientific">Absidia glauca</name>
    <name type="common">Pin mould</name>
    <dbReference type="NCBI Taxonomy" id="4829"/>
    <lineage>
        <taxon>Eukaryota</taxon>
        <taxon>Fungi</taxon>
        <taxon>Fungi incertae sedis</taxon>
        <taxon>Mucoromycota</taxon>
        <taxon>Mucoromycotina</taxon>
        <taxon>Mucoromycetes</taxon>
        <taxon>Mucorales</taxon>
        <taxon>Cunninghamellaceae</taxon>
        <taxon>Absidia</taxon>
    </lineage>
</organism>
<gene>
    <name evidence="3" type="primary">ABSGL_09599.1 scaffold 11438</name>
</gene>
<keyword evidence="1" id="KW-0175">Coiled coil</keyword>
<dbReference type="InParanoid" id="A0A163K2J6"/>
<evidence type="ECO:0000313" key="3">
    <source>
        <dbReference type="EMBL" id="SAM03753.1"/>
    </source>
</evidence>
<evidence type="ECO:0000313" key="4">
    <source>
        <dbReference type="Proteomes" id="UP000078561"/>
    </source>
</evidence>
<keyword evidence="4" id="KW-1185">Reference proteome</keyword>
<dbReference type="EMBL" id="LT554256">
    <property type="protein sequence ID" value="SAM03753.1"/>
    <property type="molecule type" value="Genomic_DNA"/>
</dbReference>
<sequence>MEVEVPETELERCVRVYKIQQEEVDEKRQLVLDIFDNQSSLCVLPEGPATKKERLEQARREMKEAEQQLDDFKESFLRKFPHETTFGGVPASAKEDKAAEQAYTKMVKELPGLRFHYDTAPPMINKGSIHTEVPEFIGHFEQVFQAHRVSIERHFHEALSFCLSSSVLDHYETQRAAMEEGTQGTWALAKEWLTSFGETPANTIAKWQTLINLTYQDGESSASYFTRWRDALKKANNHKLSLEQVSAIVAVASTPFEWRRKFYDELQVMIKEDKCSDQDLLTSLIKLDNNLTISNKRSGRDNKRGQAKKFRVDPDEQHGQSSTQCKYQIWDYDQDKLIRCKEQYSFEHKQKCPIRLAKLERNGKEGPATHANATNIARPPRQKWTNDKNKQGAKKMSRAAKKPRSEGRGTRSHHYSGSGRQEGQRPHASNQPKVVASASLAKSKHAPRPSLVDEIAVGLYGDRQQSADDQY</sequence>
<reference evidence="3" key="1">
    <citation type="submission" date="2016-04" db="EMBL/GenBank/DDBJ databases">
        <authorList>
            <person name="Evans L.H."/>
            <person name="Alamgir A."/>
            <person name="Owens N."/>
            <person name="Weber N.D."/>
            <person name="Virtaneva K."/>
            <person name="Barbian K."/>
            <person name="Babar A."/>
            <person name="Rosenke K."/>
        </authorList>
    </citation>
    <scope>NUCLEOTIDE SEQUENCE [LARGE SCALE GENOMIC DNA]</scope>
    <source>
        <strain evidence="3">CBS 101.48</strain>
    </source>
</reference>
<feature type="non-terminal residue" evidence="3">
    <location>
        <position position="471"/>
    </location>
</feature>
<feature type="region of interest" description="Disordered" evidence="2">
    <location>
        <begin position="361"/>
        <end position="471"/>
    </location>
</feature>
<name>A0A163K2J6_ABSGL</name>
<protein>
    <submittedName>
        <fullName evidence="3">Uncharacterized protein</fullName>
    </submittedName>
</protein>
<dbReference type="AlphaFoldDB" id="A0A163K2J6"/>
<feature type="region of interest" description="Disordered" evidence="2">
    <location>
        <begin position="294"/>
        <end position="319"/>
    </location>
</feature>
<accession>A0A163K2J6</accession>
<feature type="coiled-coil region" evidence="1">
    <location>
        <begin position="48"/>
        <end position="75"/>
    </location>
</feature>
<evidence type="ECO:0000256" key="1">
    <source>
        <dbReference type="SAM" id="Coils"/>
    </source>
</evidence>